<feature type="signal peptide" evidence="5">
    <location>
        <begin position="1"/>
        <end position="17"/>
    </location>
</feature>
<proteinExistence type="predicted"/>
<dbReference type="EC" id="5.4.99.5" evidence="2"/>
<evidence type="ECO:0000256" key="5">
    <source>
        <dbReference type="SAM" id="SignalP"/>
    </source>
</evidence>
<dbReference type="InterPro" id="IPR036979">
    <property type="entry name" value="CM_dom_sf"/>
</dbReference>
<evidence type="ECO:0000256" key="3">
    <source>
        <dbReference type="ARBA" id="ARBA00022729"/>
    </source>
</evidence>
<evidence type="ECO:0000259" key="6">
    <source>
        <dbReference type="PROSITE" id="PS51168"/>
    </source>
</evidence>
<evidence type="ECO:0000313" key="7">
    <source>
        <dbReference type="EMBL" id="MBD8120471.1"/>
    </source>
</evidence>
<dbReference type="InterPro" id="IPR051331">
    <property type="entry name" value="Chorismate_mutase-related"/>
</dbReference>
<gene>
    <name evidence="7" type="ORF">IFT62_04540</name>
</gene>
<dbReference type="NCBIfam" id="TIGR01806">
    <property type="entry name" value="CM_mono2"/>
    <property type="match status" value="1"/>
</dbReference>
<dbReference type="InterPro" id="IPR008240">
    <property type="entry name" value="Chorismate_mutase_periplasmic"/>
</dbReference>
<dbReference type="PANTHER" id="PTHR38041">
    <property type="entry name" value="CHORISMATE MUTASE"/>
    <property type="match status" value="1"/>
</dbReference>
<dbReference type="PANTHER" id="PTHR38041:SF2">
    <property type="entry name" value="SECRETED CHORISMATE MUTASE"/>
    <property type="match status" value="1"/>
</dbReference>
<dbReference type="InterPro" id="IPR002701">
    <property type="entry name" value="CM_II_prokaryot"/>
</dbReference>
<dbReference type="SUPFAM" id="SSF48600">
    <property type="entry name" value="Chorismate mutase II"/>
    <property type="match status" value="1"/>
</dbReference>
<protein>
    <recommendedName>
        <fullName evidence="2">chorismate mutase</fullName>
        <ecNumber evidence="2">5.4.99.5</ecNumber>
    </recommendedName>
</protein>
<organism evidence="7 8">
    <name type="scientific">Pseudomonas lutea</name>
    <dbReference type="NCBI Taxonomy" id="243924"/>
    <lineage>
        <taxon>Bacteria</taxon>
        <taxon>Pseudomonadati</taxon>
        <taxon>Pseudomonadota</taxon>
        <taxon>Gammaproteobacteria</taxon>
        <taxon>Pseudomonadales</taxon>
        <taxon>Pseudomonadaceae</taxon>
        <taxon>Pseudomonas</taxon>
    </lineage>
</organism>
<dbReference type="InterPro" id="IPR036263">
    <property type="entry name" value="Chorismate_II_sf"/>
</dbReference>
<comment type="pathway">
    <text evidence="1">Metabolic intermediate biosynthesis; prephenate biosynthesis; prephenate from chorismate: step 1/1.</text>
</comment>
<accession>A0ABR9A3R9</accession>
<keyword evidence="8" id="KW-1185">Reference proteome</keyword>
<name>A0ABR9A3R9_9PSED</name>
<dbReference type="Gene3D" id="1.20.59.10">
    <property type="entry name" value="Chorismate mutase"/>
    <property type="match status" value="1"/>
</dbReference>
<reference evidence="7 8" key="1">
    <citation type="journal article" date="2020" name="FEMS Microbiol. Ecol.">
        <title>Temporal dynamics of bacterial communities during seed development and maturation.</title>
        <authorList>
            <person name="Chesneau G."/>
            <person name="Torres-Cortes G."/>
            <person name="Briand M."/>
            <person name="Darrasse A."/>
            <person name="Preveaux A."/>
            <person name="Marais C."/>
            <person name="Jacques M.A."/>
            <person name="Shade A."/>
            <person name="Barret M."/>
        </authorList>
    </citation>
    <scope>NUCLEOTIDE SEQUENCE [LARGE SCALE GENOMIC DNA]</scope>
    <source>
        <strain evidence="7 8">CFBP13723</strain>
    </source>
</reference>
<evidence type="ECO:0000256" key="4">
    <source>
        <dbReference type="ARBA" id="ARBA00023235"/>
    </source>
</evidence>
<keyword evidence="3 5" id="KW-0732">Signal</keyword>
<evidence type="ECO:0000256" key="1">
    <source>
        <dbReference type="ARBA" id="ARBA00004817"/>
    </source>
</evidence>
<evidence type="ECO:0000256" key="2">
    <source>
        <dbReference type="ARBA" id="ARBA00012404"/>
    </source>
</evidence>
<dbReference type="EMBL" id="JACYNP010000002">
    <property type="protein sequence ID" value="MBD8120471.1"/>
    <property type="molecule type" value="Genomic_DNA"/>
</dbReference>
<dbReference type="Pfam" id="PF01817">
    <property type="entry name" value="CM_2"/>
    <property type="match status" value="1"/>
</dbReference>
<sequence length="196" mass="21433">MSTALLSLAVAGVSAFAKPLDDPHPPPPSPEPLKHLLSMINERLEIADLVALTKWDSAQPVQDSDRESTVITDAKRQAASYAIAKNEAGQMMAAQIEANKLVQYGLLSTWHSDGKAPLTKRPDLKNQIRPRLDALQTGLLQQYAEFIPFRADPACPLWINQELPQLAKDELHEMALIRATGELCAPQPPAKPAVPH</sequence>
<dbReference type="PROSITE" id="PS51168">
    <property type="entry name" value="CHORISMATE_MUT_2"/>
    <property type="match status" value="1"/>
</dbReference>
<comment type="caution">
    <text evidence="7">The sequence shown here is derived from an EMBL/GenBank/DDBJ whole genome shotgun (WGS) entry which is preliminary data.</text>
</comment>
<dbReference type="GO" id="GO:0004106">
    <property type="term" value="F:chorismate mutase activity"/>
    <property type="evidence" value="ECO:0007669"/>
    <property type="project" value="UniProtKB-EC"/>
</dbReference>
<dbReference type="Proteomes" id="UP000625247">
    <property type="component" value="Unassembled WGS sequence"/>
</dbReference>
<dbReference type="NCBIfam" id="NF006741">
    <property type="entry name" value="PRK09269.1"/>
    <property type="match status" value="1"/>
</dbReference>
<feature type="domain" description="Chorismate mutase" evidence="6">
    <location>
        <begin position="7"/>
        <end position="107"/>
    </location>
</feature>
<evidence type="ECO:0000313" key="8">
    <source>
        <dbReference type="Proteomes" id="UP000625247"/>
    </source>
</evidence>
<keyword evidence="4 7" id="KW-0413">Isomerase</keyword>
<dbReference type="SMART" id="SM00830">
    <property type="entry name" value="CM_2"/>
    <property type="match status" value="1"/>
</dbReference>
<feature type="chain" id="PRO_5045484940" description="chorismate mutase" evidence="5">
    <location>
        <begin position="18"/>
        <end position="196"/>
    </location>
</feature>